<gene>
    <name evidence="3" type="ORF">ARMGADRAFT_1037638</name>
</gene>
<sequence length="281" mass="30876">MKRTASTTFLKGRKEDPPGEFERLMSLKWPKRMRDESDEEVEEADEDETPLKCIKLVTPSGHSMYGDGSLTEKEMPKGDISASSSQSKAPSTCTTPSEDNFTGDKALTGRFLIERVGKKGLPVKPDVDSEEGQSERSSSKSVLTFHGYGISLTFANCARVIVKKEATSDDDTLSGQKNSRGLQRALPKADAQKREAYVDASDDEALPHGGAEEEPLRLSSKSKGKCPQRRIRRCGYCQKPGHYATTCPMKGETQKASMSPSCSLRRSTAFESFDEDEPSSE</sequence>
<reference evidence="4" key="1">
    <citation type="journal article" date="2017" name="Nat. Ecol. Evol.">
        <title>Genome expansion and lineage-specific genetic innovations in the forest pathogenic fungi Armillaria.</title>
        <authorList>
            <person name="Sipos G."/>
            <person name="Prasanna A.N."/>
            <person name="Walter M.C."/>
            <person name="O'Connor E."/>
            <person name="Balint B."/>
            <person name="Krizsan K."/>
            <person name="Kiss B."/>
            <person name="Hess J."/>
            <person name="Varga T."/>
            <person name="Slot J."/>
            <person name="Riley R."/>
            <person name="Boka B."/>
            <person name="Rigling D."/>
            <person name="Barry K."/>
            <person name="Lee J."/>
            <person name="Mihaltcheva S."/>
            <person name="LaButti K."/>
            <person name="Lipzen A."/>
            <person name="Waldron R."/>
            <person name="Moloney N.M."/>
            <person name="Sperisen C."/>
            <person name="Kredics L."/>
            <person name="Vagvoelgyi C."/>
            <person name="Patrignani A."/>
            <person name="Fitzpatrick D."/>
            <person name="Nagy I."/>
            <person name="Doyle S."/>
            <person name="Anderson J.B."/>
            <person name="Grigoriev I.V."/>
            <person name="Gueldener U."/>
            <person name="Muensterkoetter M."/>
            <person name="Nagy L.G."/>
        </authorList>
    </citation>
    <scope>NUCLEOTIDE SEQUENCE [LARGE SCALE GENOMIC DNA]</scope>
    <source>
        <strain evidence="4">Ar21-2</strain>
    </source>
</reference>
<dbReference type="EMBL" id="KZ293703">
    <property type="protein sequence ID" value="PBK83823.1"/>
    <property type="molecule type" value="Genomic_DNA"/>
</dbReference>
<evidence type="ECO:0000313" key="4">
    <source>
        <dbReference type="Proteomes" id="UP000217790"/>
    </source>
</evidence>
<evidence type="ECO:0000313" key="3">
    <source>
        <dbReference type="EMBL" id="PBK83823.1"/>
    </source>
</evidence>
<evidence type="ECO:0000256" key="1">
    <source>
        <dbReference type="ARBA" id="ARBA00022664"/>
    </source>
</evidence>
<feature type="compositionally biased region" description="Low complexity" evidence="2">
    <location>
        <begin position="81"/>
        <end position="91"/>
    </location>
</feature>
<evidence type="ECO:0008006" key="5">
    <source>
        <dbReference type="Google" id="ProtNLM"/>
    </source>
</evidence>
<feature type="compositionally biased region" description="Basic and acidic residues" evidence="2">
    <location>
        <begin position="12"/>
        <end position="25"/>
    </location>
</feature>
<feature type="region of interest" description="Disordered" evidence="2">
    <location>
        <begin position="241"/>
        <end position="281"/>
    </location>
</feature>
<feature type="region of interest" description="Disordered" evidence="2">
    <location>
        <begin position="1"/>
        <end position="106"/>
    </location>
</feature>
<organism evidence="3 4">
    <name type="scientific">Armillaria gallica</name>
    <name type="common">Bulbous honey fungus</name>
    <name type="synonym">Armillaria bulbosa</name>
    <dbReference type="NCBI Taxonomy" id="47427"/>
    <lineage>
        <taxon>Eukaryota</taxon>
        <taxon>Fungi</taxon>
        <taxon>Dikarya</taxon>
        <taxon>Basidiomycota</taxon>
        <taxon>Agaricomycotina</taxon>
        <taxon>Agaricomycetes</taxon>
        <taxon>Agaricomycetidae</taxon>
        <taxon>Agaricales</taxon>
        <taxon>Marasmiineae</taxon>
        <taxon>Physalacriaceae</taxon>
        <taxon>Armillaria</taxon>
    </lineage>
</organism>
<dbReference type="GO" id="GO:0006397">
    <property type="term" value="P:mRNA processing"/>
    <property type="evidence" value="ECO:0007669"/>
    <property type="project" value="UniProtKB-KW"/>
</dbReference>
<feature type="compositionally biased region" description="Acidic residues" evidence="2">
    <location>
        <begin position="272"/>
        <end position="281"/>
    </location>
</feature>
<name>A0A2H3D677_ARMGA</name>
<feature type="compositionally biased region" description="Polar residues" evidence="2">
    <location>
        <begin position="254"/>
        <end position="266"/>
    </location>
</feature>
<dbReference type="AlphaFoldDB" id="A0A2H3D677"/>
<dbReference type="SUPFAM" id="SSF57756">
    <property type="entry name" value="Retrovirus zinc finger-like domains"/>
    <property type="match status" value="1"/>
</dbReference>
<dbReference type="InParanoid" id="A0A2H3D677"/>
<dbReference type="Proteomes" id="UP000217790">
    <property type="component" value="Unassembled WGS sequence"/>
</dbReference>
<evidence type="ECO:0000256" key="2">
    <source>
        <dbReference type="SAM" id="MobiDB-lite"/>
    </source>
</evidence>
<keyword evidence="4" id="KW-1185">Reference proteome</keyword>
<dbReference type="InterPro" id="IPR036875">
    <property type="entry name" value="Znf_CCHC_sf"/>
</dbReference>
<protein>
    <recommendedName>
        <fullName evidence="5">CCHC-type domain-containing protein</fullName>
    </recommendedName>
</protein>
<feature type="compositionally biased region" description="Acidic residues" evidence="2">
    <location>
        <begin position="36"/>
        <end position="48"/>
    </location>
</feature>
<dbReference type="OrthoDB" id="10389929at2759"/>
<feature type="region of interest" description="Disordered" evidence="2">
    <location>
        <begin position="165"/>
        <end position="229"/>
    </location>
</feature>
<proteinExistence type="predicted"/>
<dbReference type="GO" id="GO:0003676">
    <property type="term" value="F:nucleic acid binding"/>
    <property type="evidence" value="ECO:0007669"/>
    <property type="project" value="InterPro"/>
</dbReference>
<feature type="compositionally biased region" description="Basic residues" evidence="2">
    <location>
        <begin position="220"/>
        <end position="229"/>
    </location>
</feature>
<dbReference type="GO" id="GO:0008270">
    <property type="term" value="F:zinc ion binding"/>
    <property type="evidence" value="ECO:0007669"/>
    <property type="project" value="InterPro"/>
</dbReference>
<feature type="region of interest" description="Disordered" evidence="2">
    <location>
        <begin position="118"/>
        <end position="141"/>
    </location>
</feature>
<keyword evidence="1" id="KW-0507">mRNA processing</keyword>
<accession>A0A2H3D677</accession>